<comment type="cofactor">
    <cofactor evidence="1 4">
        <name>pyridoxal 5'-phosphate</name>
        <dbReference type="ChEBI" id="CHEBI:597326"/>
    </cofactor>
</comment>
<dbReference type="PIRSF" id="PIRSF001434">
    <property type="entry name" value="CGS"/>
    <property type="match status" value="1"/>
</dbReference>
<dbReference type="InterPro" id="IPR015424">
    <property type="entry name" value="PyrdxlP-dep_Trfase"/>
</dbReference>
<dbReference type="AlphaFoldDB" id="A0A4R7BYH5"/>
<dbReference type="SUPFAM" id="SSF53383">
    <property type="entry name" value="PLP-dependent transferases"/>
    <property type="match status" value="1"/>
</dbReference>
<dbReference type="InterPro" id="IPR054542">
    <property type="entry name" value="Cys_met_metab_PP"/>
</dbReference>
<dbReference type="GO" id="GO:0019346">
    <property type="term" value="P:transsulfuration"/>
    <property type="evidence" value="ECO:0007669"/>
    <property type="project" value="InterPro"/>
</dbReference>
<evidence type="ECO:0000256" key="4">
    <source>
        <dbReference type="RuleBase" id="RU362118"/>
    </source>
</evidence>
<comment type="caution">
    <text evidence="5">The sequence shown here is derived from an EMBL/GenBank/DDBJ whole genome shotgun (WGS) entry which is preliminary data.</text>
</comment>
<feature type="modified residue" description="N6-(pyridoxal phosphate)lysine" evidence="3">
    <location>
        <position position="204"/>
    </location>
</feature>
<gene>
    <name evidence="5" type="ORF">EV668_3561</name>
</gene>
<dbReference type="GO" id="GO:0005737">
    <property type="term" value="C:cytoplasm"/>
    <property type="evidence" value="ECO:0007669"/>
    <property type="project" value="TreeGrafter"/>
</dbReference>
<dbReference type="RefSeq" id="WP_133772505.1">
    <property type="nucleotide sequence ID" value="NZ_SNZR01000014.1"/>
</dbReference>
<accession>A0A4R7BYH5</accession>
<dbReference type="Proteomes" id="UP000295122">
    <property type="component" value="Unassembled WGS sequence"/>
</dbReference>
<dbReference type="GO" id="GO:0030170">
    <property type="term" value="F:pyridoxal phosphate binding"/>
    <property type="evidence" value="ECO:0007669"/>
    <property type="project" value="InterPro"/>
</dbReference>
<dbReference type="InterPro" id="IPR015422">
    <property type="entry name" value="PyrdxlP-dep_Trfase_small"/>
</dbReference>
<organism evidence="5 6">
    <name type="scientific">Enterovirga rhinocerotis</name>
    <dbReference type="NCBI Taxonomy" id="1339210"/>
    <lineage>
        <taxon>Bacteria</taxon>
        <taxon>Pseudomonadati</taxon>
        <taxon>Pseudomonadota</taxon>
        <taxon>Alphaproteobacteria</taxon>
        <taxon>Hyphomicrobiales</taxon>
        <taxon>Methylobacteriaceae</taxon>
        <taxon>Enterovirga</taxon>
    </lineage>
</organism>
<dbReference type="GO" id="GO:0019343">
    <property type="term" value="P:cysteine biosynthetic process via cystathionine"/>
    <property type="evidence" value="ECO:0007669"/>
    <property type="project" value="TreeGrafter"/>
</dbReference>
<evidence type="ECO:0000256" key="1">
    <source>
        <dbReference type="ARBA" id="ARBA00001933"/>
    </source>
</evidence>
<sequence>MSDTSSWSKASLAAQALGRTDPVTKAVVPPLHLATTYLRDPDNAYRSGFVYGRPDNATIRDTEAVIAALEEAEAGAMLFGSGTAAATACFLALDPGDHMVAPAVMYWALRKWLLTEGRRLGLEVTFVETDDLGQLEAAIRPGKTKLVWVETPSNPLWTVTDIEAAAALAHRAGARLAVDSTCASPFHTRPLSLGADIVMHSATKILNGHSDALAGVLAGAKADEYWARLATIRSGMGAILGPFEAYLLQRGLKTLYVRAPAQARAAQDLAERLARHPQVSRVLYPGLPQHPGHEVAARQMEKGFGFMLSVQVRGGEAAAIATAARVGLWKRATSLGGVESLIEHRASIEGPGTPCPADLLRLSAGIEDVDDLYRDLDEALAAAHR</sequence>
<dbReference type="PROSITE" id="PS00868">
    <property type="entry name" value="CYS_MET_METAB_PP"/>
    <property type="match status" value="1"/>
</dbReference>
<evidence type="ECO:0000256" key="3">
    <source>
        <dbReference type="PIRSR" id="PIRSR001434-2"/>
    </source>
</evidence>
<name>A0A4R7BYH5_9HYPH</name>
<dbReference type="InterPro" id="IPR015421">
    <property type="entry name" value="PyrdxlP-dep_Trfase_major"/>
</dbReference>
<dbReference type="Gene3D" id="3.90.1150.10">
    <property type="entry name" value="Aspartate Aminotransferase, domain 1"/>
    <property type="match status" value="1"/>
</dbReference>
<proteinExistence type="inferred from homology"/>
<dbReference type="Pfam" id="PF01053">
    <property type="entry name" value="Cys_Met_Meta_PP"/>
    <property type="match status" value="1"/>
</dbReference>
<keyword evidence="6" id="KW-1185">Reference proteome</keyword>
<evidence type="ECO:0000313" key="6">
    <source>
        <dbReference type="Proteomes" id="UP000295122"/>
    </source>
</evidence>
<dbReference type="PANTHER" id="PTHR11808">
    <property type="entry name" value="TRANS-SULFURATION ENZYME FAMILY MEMBER"/>
    <property type="match status" value="1"/>
</dbReference>
<evidence type="ECO:0000256" key="2">
    <source>
        <dbReference type="ARBA" id="ARBA00022898"/>
    </source>
</evidence>
<dbReference type="FunFam" id="3.40.640.10:FF:000046">
    <property type="entry name" value="Cystathionine gamma-lyase"/>
    <property type="match status" value="1"/>
</dbReference>
<dbReference type="InterPro" id="IPR000277">
    <property type="entry name" value="Cys/Met-Metab_PyrdxlP-dep_enz"/>
</dbReference>
<keyword evidence="2 3" id="KW-0663">Pyridoxal phosphate</keyword>
<protein>
    <submittedName>
        <fullName evidence="5">Cystathionine gamma-synthase</fullName>
    </submittedName>
</protein>
<comment type="similarity">
    <text evidence="4">Belongs to the trans-sulfuration enzymes family.</text>
</comment>
<reference evidence="5 6" key="1">
    <citation type="submission" date="2019-03" db="EMBL/GenBank/DDBJ databases">
        <title>Genomic Encyclopedia of Type Strains, Phase IV (KMG-IV): sequencing the most valuable type-strain genomes for metagenomic binning, comparative biology and taxonomic classification.</title>
        <authorList>
            <person name="Goeker M."/>
        </authorList>
    </citation>
    <scope>NUCLEOTIDE SEQUENCE [LARGE SCALE GENOMIC DNA]</scope>
    <source>
        <strain evidence="5 6">DSM 25903</strain>
    </source>
</reference>
<dbReference type="Gene3D" id="3.40.640.10">
    <property type="entry name" value="Type I PLP-dependent aspartate aminotransferase-like (Major domain)"/>
    <property type="match status" value="1"/>
</dbReference>
<evidence type="ECO:0000313" key="5">
    <source>
        <dbReference type="EMBL" id="TDR89076.1"/>
    </source>
</evidence>
<dbReference type="EMBL" id="SNZR01000014">
    <property type="protein sequence ID" value="TDR89076.1"/>
    <property type="molecule type" value="Genomic_DNA"/>
</dbReference>
<dbReference type="OrthoDB" id="9805807at2"/>
<dbReference type="GO" id="GO:0004123">
    <property type="term" value="F:cystathionine gamma-lyase activity"/>
    <property type="evidence" value="ECO:0007669"/>
    <property type="project" value="TreeGrafter"/>
</dbReference>
<dbReference type="PANTHER" id="PTHR11808:SF85">
    <property type="entry name" value="CYSTATHIONINE GAMMA-LYASE-RELATED"/>
    <property type="match status" value="1"/>
</dbReference>